<feature type="compositionally biased region" description="Basic and acidic residues" evidence="1">
    <location>
        <begin position="154"/>
        <end position="165"/>
    </location>
</feature>
<feature type="compositionally biased region" description="Basic and acidic residues" evidence="1">
    <location>
        <begin position="93"/>
        <end position="118"/>
    </location>
</feature>
<feature type="compositionally biased region" description="Acidic residues" evidence="1">
    <location>
        <begin position="309"/>
        <end position="321"/>
    </location>
</feature>
<accession>D0NQK1</accession>
<sequence>MVTAATVTTLSKKAQKARRVRKAGEESSLSSTDSESGRPVTRSQGVRKVAVPVNTRKREDKRQAAGQAVDQAESKPVKIKRRASANQQRSTSKNKDVKELGRVIATDEKDCTRSREAEASGEDAAGTQSKDTMGMAATMQRLTRAVAELQASTKEVRGADKEGQHGRARGKYRRRVQRVRRVPSEDGEPDEQSNDEDQHGAELMASTAVSSGTAPSNHVDMTAMTSAIQTLTTVVAKLQPAPSRTQRFQAGRRVLRHSGSRAGEARHNGDSGDSVAETTVANQVKVRAPPVMGQPSLMSNEGVRKADGDTEGMGDMYEENDGGVKSNGNDMKTVKDNPVAGA</sequence>
<dbReference type="Proteomes" id="UP000006643">
    <property type="component" value="Unassembled WGS sequence"/>
</dbReference>
<gene>
    <name evidence="2" type="ORF">PITG_14568</name>
</gene>
<evidence type="ECO:0000256" key="1">
    <source>
        <dbReference type="SAM" id="MobiDB-lite"/>
    </source>
</evidence>
<dbReference type="VEuPathDB" id="FungiDB:PITG_14568"/>
<feature type="compositionally biased region" description="Polar residues" evidence="1">
    <location>
        <begin position="1"/>
        <end position="11"/>
    </location>
</feature>
<dbReference type="HOGENOM" id="CLU_069944_0_0_1"/>
<dbReference type="KEGG" id="pif:PITG_14568"/>
<protein>
    <submittedName>
        <fullName evidence="2">Uncharacterized protein</fullName>
    </submittedName>
</protein>
<evidence type="ECO:0000313" key="3">
    <source>
        <dbReference type="Proteomes" id="UP000006643"/>
    </source>
</evidence>
<feature type="compositionally biased region" description="Polar residues" evidence="1">
    <location>
        <begin position="207"/>
        <end position="216"/>
    </location>
</feature>
<feature type="region of interest" description="Disordered" evidence="1">
    <location>
        <begin position="1"/>
        <end position="132"/>
    </location>
</feature>
<feature type="region of interest" description="Disordered" evidence="1">
    <location>
        <begin position="151"/>
        <end position="221"/>
    </location>
</feature>
<proteinExistence type="predicted"/>
<reference evidence="3" key="1">
    <citation type="journal article" date="2009" name="Nature">
        <title>Genome sequence and analysis of the Irish potato famine pathogen Phytophthora infestans.</title>
        <authorList>
            <consortium name="The Broad Institute Genome Sequencing Platform"/>
            <person name="Haas B.J."/>
            <person name="Kamoun S."/>
            <person name="Zody M.C."/>
            <person name="Jiang R.H."/>
            <person name="Handsaker R.E."/>
            <person name="Cano L.M."/>
            <person name="Grabherr M."/>
            <person name="Kodira C.D."/>
            <person name="Raffaele S."/>
            <person name="Torto-Alalibo T."/>
            <person name="Bozkurt T.O."/>
            <person name="Ah-Fong A.M."/>
            <person name="Alvarado L."/>
            <person name="Anderson V.L."/>
            <person name="Armstrong M.R."/>
            <person name="Avrova A."/>
            <person name="Baxter L."/>
            <person name="Beynon J."/>
            <person name="Boevink P.C."/>
            <person name="Bollmann S.R."/>
            <person name="Bos J.I."/>
            <person name="Bulone V."/>
            <person name="Cai G."/>
            <person name="Cakir C."/>
            <person name="Carrington J.C."/>
            <person name="Chawner M."/>
            <person name="Conti L."/>
            <person name="Costanzo S."/>
            <person name="Ewan R."/>
            <person name="Fahlgren N."/>
            <person name="Fischbach M.A."/>
            <person name="Fugelstad J."/>
            <person name="Gilroy E.M."/>
            <person name="Gnerre S."/>
            <person name="Green P.J."/>
            <person name="Grenville-Briggs L.J."/>
            <person name="Griffith J."/>
            <person name="Grunwald N.J."/>
            <person name="Horn K."/>
            <person name="Horner N.R."/>
            <person name="Hu C.H."/>
            <person name="Huitema E."/>
            <person name="Jeong D.H."/>
            <person name="Jones A.M."/>
            <person name="Jones J.D."/>
            <person name="Jones R.W."/>
            <person name="Karlsson E.K."/>
            <person name="Kunjeti S.G."/>
            <person name="Lamour K."/>
            <person name="Liu Z."/>
            <person name="Ma L."/>
            <person name="Maclean D."/>
            <person name="Chibucos M.C."/>
            <person name="McDonald H."/>
            <person name="McWalters J."/>
            <person name="Meijer H.J."/>
            <person name="Morgan W."/>
            <person name="Morris P.F."/>
            <person name="Munro C.A."/>
            <person name="O'Neill K."/>
            <person name="Ospina-Giraldo M."/>
            <person name="Pinzon A."/>
            <person name="Pritchard L."/>
            <person name="Ramsahoye B."/>
            <person name="Ren Q."/>
            <person name="Restrepo S."/>
            <person name="Roy S."/>
            <person name="Sadanandom A."/>
            <person name="Savidor A."/>
            <person name="Schornack S."/>
            <person name="Schwartz D.C."/>
            <person name="Schumann U.D."/>
            <person name="Schwessinger B."/>
            <person name="Seyer L."/>
            <person name="Sharpe T."/>
            <person name="Silvar C."/>
            <person name="Song J."/>
            <person name="Studholme D.J."/>
            <person name="Sykes S."/>
            <person name="Thines M."/>
            <person name="van de Vondervoort P.J."/>
            <person name="Phuntumart V."/>
            <person name="Wawra S."/>
            <person name="Weide R."/>
            <person name="Win J."/>
            <person name="Young C."/>
            <person name="Zhou S."/>
            <person name="Fry W."/>
            <person name="Meyers B.C."/>
            <person name="van West P."/>
            <person name="Ristaino J."/>
            <person name="Govers F."/>
            <person name="Birch P.R."/>
            <person name="Whisson S.C."/>
            <person name="Judelson H.S."/>
            <person name="Nusbaum C."/>
        </authorList>
    </citation>
    <scope>NUCLEOTIDE SEQUENCE [LARGE SCALE GENOMIC DNA]</scope>
    <source>
        <strain evidence="3">T30-4</strain>
    </source>
</reference>
<dbReference type="GeneID" id="9478673"/>
<feature type="region of interest" description="Disordered" evidence="1">
    <location>
        <begin position="238"/>
        <end position="342"/>
    </location>
</feature>
<dbReference type="eggNOG" id="ENOG502RGBI">
    <property type="taxonomic scope" value="Eukaryota"/>
</dbReference>
<keyword evidence="3" id="KW-1185">Reference proteome</keyword>
<dbReference type="RefSeq" id="XP_002898472.1">
    <property type="nucleotide sequence ID" value="XM_002898426.1"/>
</dbReference>
<evidence type="ECO:0000313" key="2">
    <source>
        <dbReference type="EMBL" id="EEY62949.1"/>
    </source>
</evidence>
<dbReference type="EMBL" id="DS028153">
    <property type="protein sequence ID" value="EEY62949.1"/>
    <property type="molecule type" value="Genomic_DNA"/>
</dbReference>
<feature type="compositionally biased region" description="Basic residues" evidence="1">
    <location>
        <begin position="166"/>
        <end position="181"/>
    </location>
</feature>
<dbReference type="InParanoid" id="D0NQK1"/>
<name>D0NQK1_PHYIT</name>
<dbReference type="AlphaFoldDB" id="D0NQK1"/>
<feature type="compositionally biased region" description="Acidic residues" evidence="1">
    <location>
        <begin position="185"/>
        <end position="195"/>
    </location>
</feature>
<organism evidence="2 3">
    <name type="scientific">Phytophthora infestans (strain T30-4)</name>
    <name type="common">Potato late blight agent</name>
    <dbReference type="NCBI Taxonomy" id="403677"/>
    <lineage>
        <taxon>Eukaryota</taxon>
        <taxon>Sar</taxon>
        <taxon>Stramenopiles</taxon>
        <taxon>Oomycota</taxon>
        <taxon>Peronosporomycetes</taxon>
        <taxon>Peronosporales</taxon>
        <taxon>Peronosporaceae</taxon>
        <taxon>Phytophthora</taxon>
    </lineage>
</organism>